<keyword evidence="3" id="KW-1185">Reference proteome</keyword>
<organism evidence="2 3">
    <name type="scientific">Rousettus aegyptiacus</name>
    <name type="common">Egyptian fruit bat</name>
    <name type="synonym">Pteropus aegyptiacus</name>
    <dbReference type="NCBI Taxonomy" id="9407"/>
    <lineage>
        <taxon>Eukaryota</taxon>
        <taxon>Metazoa</taxon>
        <taxon>Chordata</taxon>
        <taxon>Craniata</taxon>
        <taxon>Vertebrata</taxon>
        <taxon>Euteleostomi</taxon>
        <taxon>Mammalia</taxon>
        <taxon>Eutheria</taxon>
        <taxon>Laurasiatheria</taxon>
        <taxon>Chiroptera</taxon>
        <taxon>Yinpterochiroptera</taxon>
        <taxon>Pteropodoidea</taxon>
        <taxon>Pteropodidae</taxon>
        <taxon>Rousettinae</taxon>
        <taxon>Rousettus</taxon>
    </lineage>
</organism>
<comment type="caution">
    <text evidence="2">The sequence shown here is derived from an EMBL/GenBank/DDBJ whole genome shotgun (WGS) entry which is preliminary data.</text>
</comment>
<dbReference type="Proteomes" id="UP000593571">
    <property type="component" value="Unassembled WGS sequence"/>
</dbReference>
<gene>
    <name evidence="2" type="ORF">HJG63_010488</name>
</gene>
<evidence type="ECO:0000313" key="3">
    <source>
        <dbReference type="Proteomes" id="UP000593571"/>
    </source>
</evidence>
<proteinExistence type="predicted"/>
<protein>
    <submittedName>
        <fullName evidence="2">Uncharacterized protein</fullName>
    </submittedName>
</protein>
<feature type="region of interest" description="Disordered" evidence="1">
    <location>
        <begin position="1"/>
        <end position="136"/>
    </location>
</feature>
<dbReference type="AlphaFoldDB" id="A0A7J8ILQ8"/>
<dbReference type="EMBL" id="JACASE010000003">
    <property type="protein sequence ID" value="KAF6485231.1"/>
    <property type="molecule type" value="Genomic_DNA"/>
</dbReference>
<accession>A0A7J8ILQ8</accession>
<name>A0A7J8ILQ8_ROUAE</name>
<reference evidence="2 3" key="1">
    <citation type="journal article" date="2020" name="Nature">
        <title>Six reference-quality genomes reveal evolution of bat adaptations.</title>
        <authorList>
            <person name="Jebb D."/>
            <person name="Huang Z."/>
            <person name="Pippel M."/>
            <person name="Hughes G.M."/>
            <person name="Lavrichenko K."/>
            <person name="Devanna P."/>
            <person name="Winkler S."/>
            <person name="Jermiin L.S."/>
            <person name="Skirmuntt E.C."/>
            <person name="Katzourakis A."/>
            <person name="Burkitt-Gray L."/>
            <person name="Ray D.A."/>
            <person name="Sullivan K.A.M."/>
            <person name="Roscito J.G."/>
            <person name="Kirilenko B.M."/>
            <person name="Davalos L.M."/>
            <person name="Corthals A.P."/>
            <person name="Power M.L."/>
            <person name="Jones G."/>
            <person name="Ransome R.D."/>
            <person name="Dechmann D.K.N."/>
            <person name="Locatelli A.G."/>
            <person name="Puechmaille S.J."/>
            <person name="Fedrigo O."/>
            <person name="Jarvis E.D."/>
            <person name="Hiller M."/>
            <person name="Vernes S.C."/>
            <person name="Myers E.W."/>
            <person name="Teeling E.C."/>
        </authorList>
    </citation>
    <scope>NUCLEOTIDE SEQUENCE [LARGE SCALE GENOMIC DNA]</scope>
    <source>
        <strain evidence="2">MRouAeg1</strain>
        <tissue evidence="2">Muscle</tissue>
    </source>
</reference>
<evidence type="ECO:0000256" key="1">
    <source>
        <dbReference type="SAM" id="MobiDB-lite"/>
    </source>
</evidence>
<feature type="compositionally biased region" description="Basic and acidic residues" evidence="1">
    <location>
        <begin position="72"/>
        <end position="86"/>
    </location>
</feature>
<evidence type="ECO:0000313" key="2">
    <source>
        <dbReference type="EMBL" id="KAF6485231.1"/>
    </source>
</evidence>
<sequence>MLPAESRNRWAGRCSSPVDHGVRESEAPRLVSCWRGPGPQPVRQEQQRGAGLGGEAETPDSRTCAPCQSPQRGRDILVKKKADGARGVRKTSSRTEQGTKAPGSAFKTASPRPVPQFPHLEEQDRCSTFPDVPRRV</sequence>